<gene>
    <name evidence="1" type="ORF">AAE3_LOCUS3246</name>
</gene>
<dbReference type="Gene3D" id="1.20.1280.50">
    <property type="match status" value="1"/>
</dbReference>
<protein>
    <recommendedName>
        <fullName evidence="3">F-box domain-containing protein</fullName>
    </recommendedName>
</protein>
<evidence type="ECO:0008006" key="3">
    <source>
        <dbReference type="Google" id="ProtNLM"/>
    </source>
</evidence>
<dbReference type="InterPro" id="IPR032675">
    <property type="entry name" value="LRR_dom_sf"/>
</dbReference>
<reference evidence="1 2" key="1">
    <citation type="submission" date="2020-01" db="EMBL/GenBank/DDBJ databases">
        <authorList>
            <person name="Gupta K D."/>
        </authorList>
    </citation>
    <scope>NUCLEOTIDE SEQUENCE [LARGE SCALE GENOMIC DNA]</scope>
</reference>
<dbReference type="OrthoDB" id="3023006at2759"/>
<keyword evidence="2" id="KW-1185">Reference proteome</keyword>
<proteinExistence type="predicted"/>
<name>A0A8S0WFT8_CYCAE</name>
<sequence>MTTRHTESQLRMLHSIAEKKRRVEEHHRTALRGFELEISELESSYGGLYNTDAPVLSLPNEIAALIFKHAVDTARLEHFFARNKTTKEPWPEVAFSLVCRQWRSVAISLSDLWTEYTFCGGPHSQCSLDRFDAYLKRSSPRLLDLQFDFTQENTFVADLGFFELPMIRAAILHVDRWKRFAIKMPHYVLANVPQANLLRLFRDIHAPHLELFQMCGNSNTELERHHGYIASDFTSTLVPSIFESGAPRLTSVWLEPSILHNCCPPLDNVTTLHLTMSPKAQKKISFTWSAFASVLKLPNLINLSVNGDITTVDDFSDNYEDLTTYDMPQLKTLRLYRSRTMISMLPCLRAPQLDSLTLEEINFSAVEVESSDYFFPSLRSLSLVDLRYLNEEGARDQNFFLYQITRTLVDLTISQRAKGSEDNALLVMIAELPKGTWPNLRTATFNIEDQWKPDFYGEFAKSRLPAEVVVRVHENLVEHCCSFWEGQIYGGGMCCCSGFHWPDLEIIEDHDDAVIPRNWPLENKVALIRDTLYFDKPFHSEGYFSDSRYWVDDEWDSDSDESDEED</sequence>
<dbReference type="Gene3D" id="3.80.10.10">
    <property type="entry name" value="Ribonuclease Inhibitor"/>
    <property type="match status" value="1"/>
</dbReference>
<organism evidence="1 2">
    <name type="scientific">Cyclocybe aegerita</name>
    <name type="common">Black poplar mushroom</name>
    <name type="synonym">Agrocybe aegerita</name>
    <dbReference type="NCBI Taxonomy" id="1973307"/>
    <lineage>
        <taxon>Eukaryota</taxon>
        <taxon>Fungi</taxon>
        <taxon>Dikarya</taxon>
        <taxon>Basidiomycota</taxon>
        <taxon>Agaricomycotina</taxon>
        <taxon>Agaricomycetes</taxon>
        <taxon>Agaricomycetidae</taxon>
        <taxon>Agaricales</taxon>
        <taxon>Agaricineae</taxon>
        <taxon>Bolbitiaceae</taxon>
        <taxon>Cyclocybe</taxon>
    </lineage>
</organism>
<evidence type="ECO:0000313" key="2">
    <source>
        <dbReference type="Proteomes" id="UP000467700"/>
    </source>
</evidence>
<dbReference type="AlphaFoldDB" id="A0A8S0WFT8"/>
<dbReference type="SUPFAM" id="SSF52047">
    <property type="entry name" value="RNI-like"/>
    <property type="match status" value="1"/>
</dbReference>
<dbReference type="Proteomes" id="UP000467700">
    <property type="component" value="Unassembled WGS sequence"/>
</dbReference>
<comment type="caution">
    <text evidence="1">The sequence shown here is derived from an EMBL/GenBank/DDBJ whole genome shotgun (WGS) entry which is preliminary data.</text>
</comment>
<accession>A0A8S0WFT8</accession>
<dbReference type="EMBL" id="CACVBS010000031">
    <property type="protein sequence ID" value="CAA7260943.1"/>
    <property type="molecule type" value="Genomic_DNA"/>
</dbReference>
<evidence type="ECO:0000313" key="1">
    <source>
        <dbReference type="EMBL" id="CAA7260943.1"/>
    </source>
</evidence>